<dbReference type="AlphaFoldDB" id="A0A5N6MGT5"/>
<comment type="caution">
    <text evidence="3">The sequence shown here is derived from an EMBL/GenBank/DDBJ whole genome shotgun (WGS) entry which is preliminary data.</text>
</comment>
<keyword evidence="4" id="KW-1185">Reference proteome</keyword>
<proteinExistence type="predicted"/>
<protein>
    <submittedName>
        <fullName evidence="3">Uncharacterized protein</fullName>
    </submittedName>
</protein>
<feature type="transmembrane region" description="Helical" evidence="2">
    <location>
        <begin position="6"/>
        <end position="29"/>
    </location>
</feature>
<feature type="region of interest" description="Disordered" evidence="1">
    <location>
        <begin position="77"/>
        <end position="111"/>
    </location>
</feature>
<sequence length="111" mass="12691">MPWWSWILIWLALAAGAAGFYALIGYRLFKRFLGILREFEAASAKLSLRTPDTVPSSIVEDVPADIFTEPAEARKAYDAGKAARSEARRHRRVERRMAKGQPRAWRDFPEL</sequence>
<evidence type="ECO:0000256" key="1">
    <source>
        <dbReference type="SAM" id="MobiDB-lite"/>
    </source>
</evidence>
<evidence type="ECO:0000313" key="4">
    <source>
        <dbReference type="Proteomes" id="UP000326852"/>
    </source>
</evidence>
<evidence type="ECO:0000313" key="3">
    <source>
        <dbReference type="EMBL" id="KAD3632800.1"/>
    </source>
</evidence>
<feature type="compositionally biased region" description="Basic and acidic residues" evidence="1">
    <location>
        <begin position="77"/>
        <end position="86"/>
    </location>
</feature>
<dbReference type="EMBL" id="VTFX01000004">
    <property type="protein sequence ID" value="KAD3632800.1"/>
    <property type="molecule type" value="Genomic_DNA"/>
</dbReference>
<dbReference type="OrthoDB" id="4955019at2"/>
<organism evidence="3 4">
    <name type="scientific">Arthrobacter yangruifuii</name>
    <dbReference type="NCBI Taxonomy" id="2606616"/>
    <lineage>
        <taxon>Bacteria</taxon>
        <taxon>Bacillati</taxon>
        <taxon>Actinomycetota</taxon>
        <taxon>Actinomycetes</taxon>
        <taxon>Micrococcales</taxon>
        <taxon>Micrococcaceae</taxon>
        <taxon>Arthrobacter</taxon>
    </lineage>
</organism>
<keyword evidence="2" id="KW-0812">Transmembrane</keyword>
<keyword evidence="2" id="KW-0472">Membrane</keyword>
<name>A0A5N6MGT5_9MICC</name>
<keyword evidence="2" id="KW-1133">Transmembrane helix</keyword>
<dbReference type="RefSeq" id="WP_146361950.1">
    <property type="nucleotide sequence ID" value="NZ_VOAL01000003.1"/>
</dbReference>
<accession>A0A5N6MGT5</accession>
<evidence type="ECO:0000256" key="2">
    <source>
        <dbReference type="SAM" id="Phobius"/>
    </source>
</evidence>
<reference evidence="3 4" key="1">
    <citation type="submission" date="2019-08" db="EMBL/GenBank/DDBJ databases">
        <title>Arthrobacter sp. nov., isolated from plateau pika and Tibetan wild ass.</title>
        <authorList>
            <person name="Ge Y."/>
        </authorList>
    </citation>
    <scope>NUCLEOTIDE SEQUENCE [LARGE SCALE GENOMIC DNA]</scope>
    <source>
        <strain evidence="3 4">785</strain>
    </source>
</reference>
<dbReference type="Proteomes" id="UP000326852">
    <property type="component" value="Unassembled WGS sequence"/>
</dbReference>
<gene>
    <name evidence="3" type="ORF">GD627_07995</name>
</gene>